<name>A0A8J5JIH6_HOMAM</name>
<keyword evidence="2" id="KW-1185">Reference proteome</keyword>
<comment type="caution">
    <text evidence="1">The sequence shown here is derived from an EMBL/GenBank/DDBJ whole genome shotgun (WGS) entry which is preliminary data.</text>
</comment>
<reference evidence="1" key="1">
    <citation type="journal article" date="2021" name="Sci. Adv.">
        <title>The American lobster genome reveals insights on longevity, neural, and immune adaptations.</title>
        <authorList>
            <person name="Polinski J.M."/>
            <person name="Zimin A.V."/>
            <person name="Clark K.F."/>
            <person name="Kohn A.B."/>
            <person name="Sadowski N."/>
            <person name="Timp W."/>
            <person name="Ptitsyn A."/>
            <person name="Khanna P."/>
            <person name="Romanova D.Y."/>
            <person name="Williams P."/>
            <person name="Greenwood S.J."/>
            <person name="Moroz L.L."/>
            <person name="Walt D.R."/>
            <person name="Bodnar A.G."/>
        </authorList>
    </citation>
    <scope>NUCLEOTIDE SEQUENCE</scope>
    <source>
        <strain evidence="1">GMGI-L3</strain>
    </source>
</reference>
<protein>
    <submittedName>
        <fullName evidence="1">Uncharacterized protein</fullName>
    </submittedName>
</protein>
<feature type="non-terminal residue" evidence="1">
    <location>
        <position position="1"/>
    </location>
</feature>
<evidence type="ECO:0000313" key="2">
    <source>
        <dbReference type="Proteomes" id="UP000747542"/>
    </source>
</evidence>
<gene>
    <name evidence="1" type="ORF">Hamer_G032052</name>
</gene>
<sequence length="97" mass="10466">VLQARNNFQQPYNYLAELAHLAPDDPTTISPTAQLTQQPTQAAHSAPLTTLATTPVSFPPGYQFGGLTPEVARATLDFFRQYVVTANRAAPSPNQIA</sequence>
<dbReference type="Proteomes" id="UP000747542">
    <property type="component" value="Unassembled WGS sequence"/>
</dbReference>
<organism evidence="1 2">
    <name type="scientific">Homarus americanus</name>
    <name type="common">American lobster</name>
    <dbReference type="NCBI Taxonomy" id="6706"/>
    <lineage>
        <taxon>Eukaryota</taxon>
        <taxon>Metazoa</taxon>
        <taxon>Ecdysozoa</taxon>
        <taxon>Arthropoda</taxon>
        <taxon>Crustacea</taxon>
        <taxon>Multicrustacea</taxon>
        <taxon>Malacostraca</taxon>
        <taxon>Eumalacostraca</taxon>
        <taxon>Eucarida</taxon>
        <taxon>Decapoda</taxon>
        <taxon>Pleocyemata</taxon>
        <taxon>Astacidea</taxon>
        <taxon>Nephropoidea</taxon>
        <taxon>Nephropidae</taxon>
        <taxon>Homarus</taxon>
    </lineage>
</organism>
<dbReference type="EMBL" id="JAHLQT010036778">
    <property type="protein sequence ID" value="KAG7157801.1"/>
    <property type="molecule type" value="Genomic_DNA"/>
</dbReference>
<dbReference type="AlphaFoldDB" id="A0A8J5JIH6"/>
<evidence type="ECO:0000313" key="1">
    <source>
        <dbReference type="EMBL" id="KAG7157801.1"/>
    </source>
</evidence>
<accession>A0A8J5JIH6</accession>
<proteinExistence type="predicted"/>